<comment type="similarity">
    <text evidence="2">Belongs to the threonine synthase family.</text>
</comment>
<evidence type="ECO:0000256" key="1">
    <source>
        <dbReference type="ARBA" id="ARBA00001933"/>
    </source>
</evidence>
<dbReference type="InterPro" id="IPR004450">
    <property type="entry name" value="Thr_synthase-like"/>
</dbReference>
<dbReference type="PANTHER" id="PTHR42690:SF1">
    <property type="entry name" value="THREONINE SYNTHASE-LIKE 2"/>
    <property type="match status" value="1"/>
</dbReference>
<evidence type="ECO:0000313" key="9">
    <source>
        <dbReference type="EMBL" id="RAK54190.1"/>
    </source>
</evidence>
<feature type="domain" description="Threonine synthase N-terminal" evidence="8">
    <location>
        <begin position="2"/>
        <end position="80"/>
    </location>
</feature>
<dbReference type="SUPFAM" id="SSF53686">
    <property type="entry name" value="Tryptophan synthase beta subunit-like PLP-dependent enzymes"/>
    <property type="match status" value="1"/>
</dbReference>
<dbReference type="EC" id="4.2.3.1" evidence="5"/>
<dbReference type="InterPro" id="IPR001926">
    <property type="entry name" value="TrpB-like_PALP"/>
</dbReference>
<proteinExistence type="inferred from homology"/>
<dbReference type="Pfam" id="PF00291">
    <property type="entry name" value="PALP"/>
    <property type="match status" value="1"/>
</dbReference>
<dbReference type="AlphaFoldDB" id="A0A328AHG4"/>
<dbReference type="Proteomes" id="UP000249254">
    <property type="component" value="Unassembled WGS sequence"/>
</dbReference>
<comment type="cofactor">
    <cofactor evidence="1 6">
        <name>pyridoxal 5'-phosphate</name>
        <dbReference type="ChEBI" id="CHEBI:597326"/>
    </cofactor>
</comment>
<gene>
    <name evidence="9" type="ORF">DJ017_06475</name>
</gene>
<dbReference type="InterPro" id="IPR037158">
    <property type="entry name" value="Thr_synth_N_sf"/>
</dbReference>
<protein>
    <recommendedName>
        <fullName evidence="5">Threonine synthase</fullName>
        <ecNumber evidence="5">4.2.3.1</ecNumber>
    </recommendedName>
</protein>
<dbReference type="Pfam" id="PF14821">
    <property type="entry name" value="Thr_synth_N"/>
    <property type="match status" value="1"/>
</dbReference>
<organism evidence="9 10">
    <name type="scientific">Phenylobacterium soli</name>
    <dbReference type="NCBI Taxonomy" id="2170551"/>
    <lineage>
        <taxon>Bacteria</taxon>
        <taxon>Pseudomonadati</taxon>
        <taxon>Pseudomonadota</taxon>
        <taxon>Alphaproteobacteria</taxon>
        <taxon>Caulobacterales</taxon>
        <taxon>Caulobacteraceae</taxon>
        <taxon>Phenylobacterium</taxon>
    </lineage>
</organism>
<dbReference type="Gene3D" id="3.90.1380.10">
    <property type="entry name" value="Threonine synthase, N-terminal domain"/>
    <property type="match status" value="1"/>
</dbReference>
<feature type="modified residue" description="N6-(pyridoxal phosphate)lysine" evidence="6">
    <location>
        <position position="112"/>
    </location>
</feature>
<reference evidence="10" key="1">
    <citation type="submission" date="2018-05" db="EMBL/GenBank/DDBJ databases">
        <authorList>
            <person name="Li X."/>
        </authorList>
    </citation>
    <scope>NUCLEOTIDE SEQUENCE [LARGE SCALE GENOMIC DNA]</scope>
    <source>
        <strain evidence="10">LX32</strain>
    </source>
</reference>
<accession>A0A328AHG4</accession>
<dbReference type="OrthoDB" id="9763107at2"/>
<keyword evidence="10" id="KW-1185">Reference proteome</keyword>
<dbReference type="InterPro" id="IPR051166">
    <property type="entry name" value="Threonine_Synthase"/>
</dbReference>
<dbReference type="CDD" id="cd01560">
    <property type="entry name" value="Thr-synth_2"/>
    <property type="match status" value="1"/>
</dbReference>
<dbReference type="GO" id="GO:0004795">
    <property type="term" value="F:threonine synthase activity"/>
    <property type="evidence" value="ECO:0007669"/>
    <property type="project" value="UniProtKB-UniRule"/>
</dbReference>
<keyword evidence="3 6" id="KW-0663">Pyridoxal phosphate</keyword>
<evidence type="ECO:0000313" key="10">
    <source>
        <dbReference type="Proteomes" id="UP000249254"/>
    </source>
</evidence>
<evidence type="ECO:0000256" key="6">
    <source>
        <dbReference type="PIRSR" id="PIRSR604450-51"/>
    </source>
</evidence>
<evidence type="ECO:0000256" key="2">
    <source>
        <dbReference type="ARBA" id="ARBA00005517"/>
    </source>
</evidence>
<evidence type="ECO:0000256" key="4">
    <source>
        <dbReference type="ARBA" id="ARBA00023239"/>
    </source>
</evidence>
<evidence type="ECO:0000259" key="8">
    <source>
        <dbReference type="Pfam" id="PF14821"/>
    </source>
</evidence>
<dbReference type="InterPro" id="IPR029144">
    <property type="entry name" value="Thr_synth_N"/>
</dbReference>
<dbReference type="NCBIfam" id="TIGR00260">
    <property type="entry name" value="thrC"/>
    <property type="match status" value="1"/>
</dbReference>
<dbReference type="RefSeq" id="WP_111527941.1">
    <property type="nucleotide sequence ID" value="NZ_JBHRSG010000002.1"/>
</dbReference>
<evidence type="ECO:0000256" key="5">
    <source>
        <dbReference type="NCBIfam" id="TIGR00260"/>
    </source>
</evidence>
<dbReference type="InterPro" id="IPR036052">
    <property type="entry name" value="TrpB-like_PALP_sf"/>
</dbReference>
<dbReference type="Gene3D" id="3.40.50.1100">
    <property type="match status" value="2"/>
</dbReference>
<evidence type="ECO:0000256" key="3">
    <source>
        <dbReference type="ARBA" id="ARBA00022898"/>
    </source>
</evidence>
<dbReference type="GO" id="GO:0009088">
    <property type="term" value="P:threonine biosynthetic process"/>
    <property type="evidence" value="ECO:0007669"/>
    <property type="project" value="UniProtKB-UniRule"/>
</dbReference>
<sequence length="463" mass="49120">MRYISTRGGSPAVGFADAVLAGLAPDGGLYVPEAWPQFSADEIRGFLGRPYHEVAAAVIGAFAGDEIPRDVLLEMCREAYATFNHAAVVPLVQVAPGAFIAELFHGPSLAFKDVAMQILARLYDHLLGQEGRVQTILCATSGDTGGAAVEAFRGRKNVKVVALFPQGRISEVQRRFMTTAEEANVGCVAVAGTFDDCQAIVKDIFADQALRQAVDLSGVNSINFARIAAQAVYYFTTAVAVGAPDRAVSFCVPSGNFGDAFAGYVAHRMGLPIQRIIAATNANDILARAFEEGRYARGQVQPTISPAMDIQAASNFERLYFEAARRDAVETTRAFQAFGSAGAIDVPPQALAYMRELFRGVSVSEDEIRRTILSTLNETGELIDPHTAVAVAGLGKVAGTPDPVIVLSTAHPAKFPEDVTEAAGLAPELPRGAANLAARPERFDALPAEATAIKAYVRAFAEA</sequence>
<dbReference type="Pfam" id="PF24857">
    <property type="entry name" value="THR4_C"/>
    <property type="match status" value="1"/>
</dbReference>
<dbReference type="EMBL" id="QFYQ01000001">
    <property type="protein sequence ID" value="RAK54190.1"/>
    <property type="molecule type" value="Genomic_DNA"/>
</dbReference>
<comment type="caution">
    <text evidence="9">The sequence shown here is derived from an EMBL/GenBank/DDBJ whole genome shotgun (WGS) entry which is preliminary data.</text>
</comment>
<keyword evidence="4 9" id="KW-0456">Lyase</keyword>
<feature type="domain" description="Tryptophan synthase beta chain-like PALP" evidence="7">
    <location>
        <begin position="103"/>
        <end position="326"/>
    </location>
</feature>
<dbReference type="PANTHER" id="PTHR42690">
    <property type="entry name" value="THREONINE SYNTHASE FAMILY MEMBER"/>
    <property type="match status" value="1"/>
</dbReference>
<evidence type="ECO:0000259" key="7">
    <source>
        <dbReference type="Pfam" id="PF00291"/>
    </source>
</evidence>
<name>A0A328AHG4_9CAUL</name>